<dbReference type="SMART" id="SM00387">
    <property type="entry name" value="HATPase_c"/>
    <property type="match status" value="1"/>
</dbReference>
<dbReference type="InterPro" id="IPR005467">
    <property type="entry name" value="His_kinase_dom"/>
</dbReference>
<dbReference type="Proteomes" id="UP000824988">
    <property type="component" value="Chromosome"/>
</dbReference>
<dbReference type="RefSeq" id="WP_221048175.1">
    <property type="nucleotide sequence ID" value="NZ_AP019782.1"/>
</dbReference>
<evidence type="ECO:0000256" key="4">
    <source>
        <dbReference type="ARBA" id="ARBA00022679"/>
    </source>
</evidence>
<dbReference type="GO" id="GO:0030295">
    <property type="term" value="F:protein kinase activator activity"/>
    <property type="evidence" value="ECO:0007669"/>
    <property type="project" value="TreeGrafter"/>
</dbReference>
<dbReference type="AlphaFoldDB" id="A0A8D5AIR6"/>
<dbReference type="Pfam" id="PF02518">
    <property type="entry name" value="HATPase_c"/>
    <property type="match status" value="1"/>
</dbReference>
<sequence length="390" mass="42681">MGELPLPKILVVDDNPANLQAVKRLFAAAGTPAECVLAASGEEALALVLENEFALLLLDVDMPDMDGYEVAEMLKSVEYTKNLPIIFVTAAYKDHAHQLKGYDLGAVDYIEKPVDDSILLGKVNTFLRLYNSIAERKRAEAEARNLNVELERRVRDRTEQLQAANRELEEFSYSMSHDMAAPLRAIDGYSRILLEEHAGGLDDEGKRLLNALRGNALRMAKLVDDITLFLQMGRRGMKWETVDMAAAAKAAADAVVRAAGSARRAHVVVQDIPAAWGDGEMVRQVWGNLLSNAVKFAAPTGDIEIEVGSVPSPHGPAYYVKDAGVGFDMRYADKLFRVFERLHSPDQYTGTGIGLAIVKRVVERHGGAVWAEGNVGQGAVFYFSLPQQGA</sequence>
<dbReference type="GO" id="GO:0000155">
    <property type="term" value="F:phosphorelay sensor kinase activity"/>
    <property type="evidence" value="ECO:0007669"/>
    <property type="project" value="InterPro"/>
</dbReference>
<evidence type="ECO:0000313" key="10">
    <source>
        <dbReference type="EMBL" id="BBL70019.1"/>
    </source>
</evidence>
<keyword evidence="7" id="KW-0175">Coiled coil</keyword>
<evidence type="ECO:0000313" key="11">
    <source>
        <dbReference type="Proteomes" id="UP000824988"/>
    </source>
</evidence>
<keyword evidence="3 6" id="KW-0597">Phosphoprotein</keyword>
<reference evidence="10" key="1">
    <citation type="submission" date="2019-06" db="EMBL/GenBank/DDBJ databases">
        <title>Complete genome sequence of Methylogaea oryzae strain JCM16910.</title>
        <authorList>
            <person name="Asakawa S."/>
        </authorList>
    </citation>
    <scope>NUCLEOTIDE SEQUENCE</scope>
    <source>
        <strain evidence="10">E10</strain>
    </source>
</reference>
<protein>
    <recommendedName>
        <fullName evidence="2">histidine kinase</fullName>
        <ecNumber evidence="2">2.7.13.3</ecNumber>
    </recommendedName>
</protein>
<dbReference type="EC" id="2.7.13.3" evidence="2"/>
<evidence type="ECO:0000256" key="5">
    <source>
        <dbReference type="ARBA" id="ARBA00022777"/>
    </source>
</evidence>
<evidence type="ECO:0000259" key="8">
    <source>
        <dbReference type="PROSITE" id="PS50109"/>
    </source>
</evidence>
<dbReference type="GO" id="GO:0007234">
    <property type="term" value="P:osmosensory signaling via phosphorelay pathway"/>
    <property type="evidence" value="ECO:0007669"/>
    <property type="project" value="TreeGrafter"/>
</dbReference>
<gene>
    <name evidence="10" type="ORF">MoryE10_06250</name>
</gene>
<dbReference type="PANTHER" id="PTHR42878">
    <property type="entry name" value="TWO-COMPONENT HISTIDINE KINASE"/>
    <property type="match status" value="1"/>
</dbReference>
<name>A0A8D5AIR6_9GAMM</name>
<dbReference type="Pfam" id="PF00072">
    <property type="entry name" value="Response_reg"/>
    <property type="match status" value="1"/>
</dbReference>
<keyword evidence="4" id="KW-0808">Transferase</keyword>
<feature type="coiled-coil region" evidence="7">
    <location>
        <begin position="131"/>
        <end position="167"/>
    </location>
</feature>
<dbReference type="EMBL" id="AP019782">
    <property type="protein sequence ID" value="BBL70019.1"/>
    <property type="molecule type" value="Genomic_DNA"/>
</dbReference>
<dbReference type="PROSITE" id="PS50109">
    <property type="entry name" value="HIS_KIN"/>
    <property type="match status" value="1"/>
</dbReference>
<evidence type="ECO:0000259" key="9">
    <source>
        <dbReference type="PROSITE" id="PS50110"/>
    </source>
</evidence>
<dbReference type="CDD" id="cd00082">
    <property type="entry name" value="HisKA"/>
    <property type="match status" value="1"/>
</dbReference>
<dbReference type="Pfam" id="PF00512">
    <property type="entry name" value="HisKA"/>
    <property type="match status" value="1"/>
</dbReference>
<feature type="domain" description="Histidine kinase" evidence="8">
    <location>
        <begin position="174"/>
        <end position="389"/>
    </location>
</feature>
<keyword evidence="11" id="KW-1185">Reference proteome</keyword>
<dbReference type="InterPro" id="IPR001789">
    <property type="entry name" value="Sig_transdc_resp-reg_receiver"/>
</dbReference>
<dbReference type="SMART" id="SM00388">
    <property type="entry name" value="HisKA"/>
    <property type="match status" value="1"/>
</dbReference>
<feature type="modified residue" description="4-aspartylphosphate" evidence="6">
    <location>
        <position position="59"/>
    </location>
</feature>
<accession>A0A8D5AIR6</accession>
<dbReference type="SMART" id="SM00448">
    <property type="entry name" value="REC"/>
    <property type="match status" value="1"/>
</dbReference>
<evidence type="ECO:0000256" key="1">
    <source>
        <dbReference type="ARBA" id="ARBA00000085"/>
    </source>
</evidence>
<dbReference type="FunFam" id="3.30.565.10:FF:000006">
    <property type="entry name" value="Sensor histidine kinase WalK"/>
    <property type="match status" value="1"/>
</dbReference>
<feature type="domain" description="Response regulatory" evidence="9">
    <location>
        <begin position="8"/>
        <end position="127"/>
    </location>
</feature>
<evidence type="ECO:0000256" key="7">
    <source>
        <dbReference type="SAM" id="Coils"/>
    </source>
</evidence>
<dbReference type="GO" id="GO:0005886">
    <property type="term" value="C:plasma membrane"/>
    <property type="evidence" value="ECO:0007669"/>
    <property type="project" value="UniProtKB-ARBA"/>
</dbReference>
<dbReference type="PANTHER" id="PTHR42878:SF15">
    <property type="entry name" value="BACTERIOPHYTOCHROME"/>
    <property type="match status" value="1"/>
</dbReference>
<dbReference type="InterPro" id="IPR003594">
    <property type="entry name" value="HATPase_dom"/>
</dbReference>
<proteinExistence type="predicted"/>
<evidence type="ECO:0000256" key="6">
    <source>
        <dbReference type="PROSITE-ProRule" id="PRU00169"/>
    </source>
</evidence>
<evidence type="ECO:0000256" key="3">
    <source>
        <dbReference type="ARBA" id="ARBA00022553"/>
    </source>
</evidence>
<evidence type="ECO:0000256" key="2">
    <source>
        <dbReference type="ARBA" id="ARBA00012438"/>
    </source>
</evidence>
<dbReference type="GO" id="GO:0000156">
    <property type="term" value="F:phosphorelay response regulator activity"/>
    <property type="evidence" value="ECO:0007669"/>
    <property type="project" value="TreeGrafter"/>
</dbReference>
<keyword evidence="5 10" id="KW-0418">Kinase</keyword>
<dbReference type="InterPro" id="IPR003661">
    <property type="entry name" value="HisK_dim/P_dom"/>
</dbReference>
<dbReference type="KEGG" id="moz:MoryE10_06250"/>
<comment type="catalytic activity">
    <reaction evidence="1">
        <text>ATP + protein L-histidine = ADP + protein N-phospho-L-histidine.</text>
        <dbReference type="EC" id="2.7.13.3"/>
    </reaction>
</comment>
<dbReference type="InterPro" id="IPR050351">
    <property type="entry name" value="BphY/WalK/GraS-like"/>
</dbReference>
<organism evidence="10 11">
    <name type="scientific">Methylogaea oryzae</name>
    <dbReference type="NCBI Taxonomy" id="1295382"/>
    <lineage>
        <taxon>Bacteria</taxon>
        <taxon>Pseudomonadati</taxon>
        <taxon>Pseudomonadota</taxon>
        <taxon>Gammaproteobacteria</taxon>
        <taxon>Methylococcales</taxon>
        <taxon>Methylococcaceae</taxon>
        <taxon>Methylogaea</taxon>
    </lineage>
</organism>
<dbReference type="PROSITE" id="PS50110">
    <property type="entry name" value="RESPONSE_REGULATORY"/>
    <property type="match status" value="1"/>
</dbReference>